<dbReference type="AlphaFoldDB" id="A0A146FKN0"/>
<comment type="caution">
    <text evidence="3">The sequence shown here is derived from an EMBL/GenBank/DDBJ whole genome shotgun (WGS) entry which is preliminary data.</text>
</comment>
<sequence>MGALLSLPLLALPSASTVRAPPSPPSTPPTDINVAHHPRDIVLRRSNLLGSM</sequence>
<dbReference type="EMBL" id="BCWF01000021">
    <property type="protein sequence ID" value="GAT26425.1"/>
    <property type="molecule type" value="Genomic_DNA"/>
</dbReference>
<keyword evidence="2" id="KW-0732">Signal</keyword>
<evidence type="ECO:0000256" key="2">
    <source>
        <dbReference type="SAM" id="SignalP"/>
    </source>
</evidence>
<proteinExistence type="predicted"/>
<reference evidence="4" key="2">
    <citation type="submission" date="2016-02" db="EMBL/GenBank/DDBJ databases">
        <title>Genome sequencing of Aspergillus luchuensis NBRC 4314.</title>
        <authorList>
            <person name="Yamada O."/>
        </authorList>
    </citation>
    <scope>NUCLEOTIDE SEQUENCE [LARGE SCALE GENOMIC DNA]</scope>
    <source>
        <strain evidence="4">RIB 2604</strain>
    </source>
</reference>
<evidence type="ECO:0000313" key="4">
    <source>
        <dbReference type="Proteomes" id="UP000075230"/>
    </source>
</evidence>
<feature type="signal peptide" evidence="2">
    <location>
        <begin position="1"/>
        <end position="17"/>
    </location>
</feature>
<gene>
    <name evidence="3" type="ORF">RIB2604_02101010</name>
</gene>
<name>A0A146FKN0_ASPKA</name>
<feature type="chain" id="PRO_5007524024" evidence="2">
    <location>
        <begin position="18"/>
        <end position="52"/>
    </location>
</feature>
<reference evidence="3 4" key="1">
    <citation type="journal article" date="2016" name="DNA Res.">
        <title>Genome sequence of Aspergillus luchuensis NBRC 4314.</title>
        <authorList>
            <person name="Yamada O."/>
            <person name="Machida M."/>
            <person name="Hosoyama A."/>
            <person name="Goto M."/>
            <person name="Takahashi T."/>
            <person name="Futagami T."/>
            <person name="Yamagata Y."/>
            <person name="Takeuchi M."/>
            <person name="Kobayashi T."/>
            <person name="Koike H."/>
            <person name="Abe K."/>
            <person name="Asai K."/>
            <person name="Arita M."/>
            <person name="Fujita N."/>
            <person name="Fukuda K."/>
            <person name="Higa K."/>
            <person name="Horikawa H."/>
            <person name="Ishikawa T."/>
            <person name="Jinno K."/>
            <person name="Kato Y."/>
            <person name="Kirimura K."/>
            <person name="Mizutani O."/>
            <person name="Nakasone K."/>
            <person name="Sano M."/>
            <person name="Shiraishi Y."/>
            <person name="Tsukahara M."/>
            <person name="Gomi K."/>
        </authorList>
    </citation>
    <scope>NUCLEOTIDE SEQUENCE [LARGE SCALE GENOMIC DNA]</scope>
    <source>
        <strain evidence="3 4">RIB 2604</strain>
    </source>
</reference>
<accession>A0A146FKN0</accession>
<evidence type="ECO:0000313" key="3">
    <source>
        <dbReference type="EMBL" id="GAT26425.1"/>
    </source>
</evidence>
<evidence type="ECO:0000256" key="1">
    <source>
        <dbReference type="SAM" id="MobiDB-lite"/>
    </source>
</evidence>
<protein>
    <submittedName>
        <fullName evidence="3">Alpha-1,3-glucan synthase</fullName>
    </submittedName>
</protein>
<dbReference type="Proteomes" id="UP000075230">
    <property type="component" value="Unassembled WGS sequence"/>
</dbReference>
<organism evidence="3 4">
    <name type="scientific">Aspergillus kawachii</name>
    <name type="common">White koji mold</name>
    <name type="synonym">Aspergillus awamori var. kawachi</name>
    <dbReference type="NCBI Taxonomy" id="1069201"/>
    <lineage>
        <taxon>Eukaryota</taxon>
        <taxon>Fungi</taxon>
        <taxon>Dikarya</taxon>
        <taxon>Ascomycota</taxon>
        <taxon>Pezizomycotina</taxon>
        <taxon>Eurotiomycetes</taxon>
        <taxon>Eurotiomycetidae</taxon>
        <taxon>Eurotiales</taxon>
        <taxon>Aspergillaceae</taxon>
        <taxon>Aspergillus</taxon>
        <taxon>Aspergillus subgen. Circumdati</taxon>
    </lineage>
</organism>
<feature type="region of interest" description="Disordered" evidence="1">
    <location>
        <begin position="15"/>
        <end position="34"/>
    </location>
</feature>